<evidence type="ECO:0000256" key="2">
    <source>
        <dbReference type="ARBA" id="ARBA00010265"/>
    </source>
</evidence>
<comment type="similarity">
    <text evidence="2">Belongs to the TrbI/VirB10 family.</text>
</comment>
<sequence>MTDQDNIPNDAENEDRPRLRPDPENDREARVAARSSEFDGGGPGNVVKILVGGLVGIVLLLLVLMLIAPQQMASLFGGGQTSDAQDVQTTSSGDTGLSTEITERQTEVETDVPETVVPEGELNLTTGNDELADAERRRLAALEAQLKAMQEERGEITRDLLQQQADDLREQFERERQLAEEAYQRQLQEAIAAQGMDGEADARQRLEEERARLNAINEAQVSSDLLVLDSSGQVTGGGASGAGERKLSTNEQFMASASTASYDTVRATQIAAPDRTIVQGTTLEAVLETAISTELPGVIRASITNDVYSYDGSNVLLPRGTRLIGSYNSDVSIASNRAQLAWNRAITPDGRSVELGGYGADQLGMSGQTGFVDTRFGERFGSAFLISMLAITPQVVVDDSAGENTQELAEDVGEDLENTTQSVMNDYLSLPPVIYIDQGTTMTVFVNRDLVF</sequence>
<evidence type="ECO:0000256" key="5">
    <source>
        <dbReference type="ARBA" id="ARBA00023136"/>
    </source>
</evidence>
<feature type="region of interest" description="Disordered" evidence="7">
    <location>
        <begin position="1"/>
        <end position="27"/>
    </location>
</feature>
<evidence type="ECO:0000256" key="3">
    <source>
        <dbReference type="ARBA" id="ARBA00022692"/>
    </source>
</evidence>
<feature type="compositionally biased region" description="Polar residues" evidence="7">
    <location>
        <begin position="81"/>
        <end position="100"/>
    </location>
</feature>
<feature type="transmembrane region" description="Helical" evidence="8">
    <location>
        <begin position="46"/>
        <end position="67"/>
    </location>
</feature>
<dbReference type="InterPro" id="IPR005498">
    <property type="entry name" value="T4SS_VirB10/TraB/TrbI"/>
</dbReference>
<dbReference type="Proteomes" id="UP000196878">
    <property type="component" value="Unassembled WGS sequence"/>
</dbReference>
<dbReference type="Pfam" id="PF03743">
    <property type="entry name" value="TrbI"/>
    <property type="match status" value="1"/>
</dbReference>
<dbReference type="GO" id="GO:0016020">
    <property type="term" value="C:membrane"/>
    <property type="evidence" value="ECO:0007669"/>
    <property type="project" value="UniProtKB-SubCell"/>
</dbReference>
<evidence type="ECO:0008006" key="11">
    <source>
        <dbReference type="Google" id="ProtNLM"/>
    </source>
</evidence>
<feature type="coiled-coil region" evidence="6">
    <location>
        <begin position="132"/>
        <end position="219"/>
    </location>
</feature>
<name>A0A212A5X9_9RHOB</name>
<accession>A0A212A5X9</accession>
<dbReference type="Gene3D" id="2.40.128.260">
    <property type="entry name" value="Type IV secretion system, VirB10/TraB/TrbI"/>
    <property type="match status" value="1"/>
</dbReference>
<reference evidence="9 10" key="1">
    <citation type="submission" date="2016-12" db="EMBL/GenBank/DDBJ databases">
        <title>Comparison of Traditional DNA-DNA Hybridization with In Silico Genomic Analysis.</title>
        <authorList>
            <person name="Nicholson A.C."/>
            <person name="Humrighouse B.W."/>
            <person name="Graziano J."/>
            <person name="Lasker B."/>
            <person name="Whitney A.M."/>
            <person name="Mcquiston J.R."/>
        </authorList>
    </citation>
    <scope>NUCLEOTIDE SEQUENCE [LARGE SCALE GENOMIC DNA]</scope>
    <source>
        <strain evidence="9 10">H2240</strain>
    </source>
</reference>
<evidence type="ECO:0000256" key="8">
    <source>
        <dbReference type="SAM" id="Phobius"/>
    </source>
</evidence>
<keyword evidence="3 8" id="KW-0812">Transmembrane</keyword>
<comment type="caution">
    <text evidence="9">The sequence shown here is derived from an EMBL/GenBank/DDBJ whole genome shotgun (WGS) entry which is preliminary data.</text>
</comment>
<evidence type="ECO:0000256" key="1">
    <source>
        <dbReference type="ARBA" id="ARBA00004167"/>
    </source>
</evidence>
<comment type="subcellular location">
    <subcellularLocation>
        <location evidence="1">Membrane</location>
        <topology evidence="1">Single-pass membrane protein</topology>
    </subcellularLocation>
</comment>
<gene>
    <name evidence="9" type="ORF">CDV49_19970</name>
</gene>
<keyword evidence="5 8" id="KW-0472">Membrane</keyword>
<organism evidence="9 10">
    <name type="scientific">Haematobacter genomosp. 1</name>
    <dbReference type="NCBI Taxonomy" id="366618"/>
    <lineage>
        <taxon>Bacteria</taxon>
        <taxon>Pseudomonadati</taxon>
        <taxon>Pseudomonadota</taxon>
        <taxon>Alphaproteobacteria</taxon>
        <taxon>Rhodobacterales</taxon>
        <taxon>Paracoccaceae</taxon>
        <taxon>Haematobacter</taxon>
    </lineage>
</organism>
<evidence type="ECO:0000313" key="9">
    <source>
        <dbReference type="EMBL" id="OWJ74283.1"/>
    </source>
</evidence>
<keyword evidence="10" id="KW-1185">Reference proteome</keyword>
<evidence type="ECO:0000313" key="10">
    <source>
        <dbReference type="Proteomes" id="UP000196878"/>
    </source>
</evidence>
<keyword evidence="6" id="KW-0175">Coiled coil</keyword>
<evidence type="ECO:0000256" key="4">
    <source>
        <dbReference type="ARBA" id="ARBA00022989"/>
    </source>
</evidence>
<dbReference type="CDD" id="cd16429">
    <property type="entry name" value="VirB10"/>
    <property type="match status" value="1"/>
</dbReference>
<dbReference type="OrthoDB" id="9807354at2"/>
<dbReference type="RefSeq" id="WP_088217010.1">
    <property type="nucleotide sequence ID" value="NZ_NIPW01000077.1"/>
</dbReference>
<dbReference type="AlphaFoldDB" id="A0A212A5X9"/>
<dbReference type="InterPro" id="IPR042217">
    <property type="entry name" value="T4SS_VirB10/TrbI"/>
</dbReference>
<dbReference type="EMBL" id="NIPW01000077">
    <property type="protein sequence ID" value="OWJ74283.1"/>
    <property type="molecule type" value="Genomic_DNA"/>
</dbReference>
<proteinExistence type="inferred from homology"/>
<evidence type="ECO:0000256" key="7">
    <source>
        <dbReference type="SAM" id="MobiDB-lite"/>
    </source>
</evidence>
<keyword evidence="4 8" id="KW-1133">Transmembrane helix</keyword>
<feature type="region of interest" description="Disordered" evidence="7">
    <location>
        <begin position="78"/>
        <end position="112"/>
    </location>
</feature>
<protein>
    <recommendedName>
        <fullName evidence="11">Conjugal transfer protein</fullName>
    </recommendedName>
</protein>
<feature type="compositionally biased region" description="Basic and acidic residues" evidence="7">
    <location>
        <begin position="14"/>
        <end position="27"/>
    </location>
</feature>
<evidence type="ECO:0000256" key="6">
    <source>
        <dbReference type="SAM" id="Coils"/>
    </source>
</evidence>